<name>A0A165PVD5_9APHY</name>
<dbReference type="EMBL" id="KV429064">
    <property type="protein sequence ID" value="KZT68668.1"/>
    <property type="molecule type" value="Genomic_DNA"/>
</dbReference>
<gene>
    <name evidence="1" type="ORF">DAEQUDRAFT_727541</name>
</gene>
<organism evidence="1 2">
    <name type="scientific">Daedalea quercina L-15889</name>
    <dbReference type="NCBI Taxonomy" id="1314783"/>
    <lineage>
        <taxon>Eukaryota</taxon>
        <taxon>Fungi</taxon>
        <taxon>Dikarya</taxon>
        <taxon>Basidiomycota</taxon>
        <taxon>Agaricomycotina</taxon>
        <taxon>Agaricomycetes</taxon>
        <taxon>Polyporales</taxon>
        <taxon>Fomitopsis</taxon>
    </lineage>
</organism>
<dbReference type="AlphaFoldDB" id="A0A165PVD5"/>
<dbReference type="Proteomes" id="UP000076727">
    <property type="component" value="Unassembled WGS sequence"/>
</dbReference>
<evidence type="ECO:0000313" key="2">
    <source>
        <dbReference type="Proteomes" id="UP000076727"/>
    </source>
</evidence>
<dbReference type="OrthoDB" id="3197870at2759"/>
<reference evidence="1 2" key="1">
    <citation type="journal article" date="2016" name="Mol. Biol. Evol.">
        <title>Comparative Genomics of Early-Diverging Mushroom-Forming Fungi Provides Insights into the Origins of Lignocellulose Decay Capabilities.</title>
        <authorList>
            <person name="Nagy L.G."/>
            <person name="Riley R."/>
            <person name="Tritt A."/>
            <person name="Adam C."/>
            <person name="Daum C."/>
            <person name="Floudas D."/>
            <person name="Sun H."/>
            <person name="Yadav J.S."/>
            <person name="Pangilinan J."/>
            <person name="Larsson K.H."/>
            <person name="Matsuura K."/>
            <person name="Barry K."/>
            <person name="Labutti K."/>
            <person name="Kuo R."/>
            <person name="Ohm R.A."/>
            <person name="Bhattacharya S.S."/>
            <person name="Shirouzu T."/>
            <person name="Yoshinaga Y."/>
            <person name="Martin F.M."/>
            <person name="Grigoriev I.V."/>
            <person name="Hibbett D.S."/>
        </authorList>
    </citation>
    <scope>NUCLEOTIDE SEQUENCE [LARGE SCALE GENOMIC DNA]</scope>
    <source>
        <strain evidence="1 2">L-15889</strain>
    </source>
</reference>
<keyword evidence="2" id="KW-1185">Reference proteome</keyword>
<evidence type="ECO:0000313" key="1">
    <source>
        <dbReference type="EMBL" id="KZT68668.1"/>
    </source>
</evidence>
<accession>A0A165PVD5</accession>
<sequence>MSSAVTERILGYLGLSSAPYQFVFSYRFWKKLLYVHVQVFHMSWIEDSVAWGFLLPVSGYLLDGTRRGGIHSFGADEPHVINRHNLSSVTTLPAEDSQATLCVTEDNMTVAQDEQEPSISQTLVCSAMDSTSTITIRRKSSPELDSQQLRRPRKSIRILDFIRGADAPYSPTPRTTRSGKREPRIRCTPYLDLRKMTRPTKAPSLKYEALDASGARMISTASAELIQAMEDGSDEDHPRISVSLALDILRDVPTNNAVRFIPGKHCRGKEFRCKLISHESEEVKK</sequence>
<proteinExistence type="predicted"/>
<protein>
    <submittedName>
        <fullName evidence="1">Uncharacterized protein</fullName>
    </submittedName>
</protein>